<evidence type="ECO:0000313" key="6">
    <source>
        <dbReference type="EMBL" id="VTR95504.1"/>
    </source>
</evidence>
<dbReference type="InterPro" id="IPR014326">
    <property type="entry name" value="RNA_pol_sigma-70_Plancto"/>
</dbReference>
<dbReference type="InterPro" id="IPR014284">
    <property type="entry name" value="RNA_pol_sigma-70_dom"/>
</dbReference>
<dbReference type="InterPro" id="IPR013249">
    <property type="entry name" value="RNA_pol_sigma70_r4_t2"/>
</dbReference>
<dbReference type="GO" id="GO:0003677">
    <property type="term" value="F:DNA binding"/>
    <property type="evidence" value="ECO:0007669"/>
    <property type="project" value="InterPro"/>
</dbReference>
<keyword evidence="7" id="KW-1185">Reference proteome</keyword>
<evidence type="ECO:0000313" key="7">
    <source>
        <dbReference type="Proteomes" id="UP000464178"/>
    </source>
</evidence>
<dbReference type="SUPFAM" id="SSF88946">
    <property type="entry name" value="Sigma2 domain of RNA polymerase sigma factors"/>
    <property type="match status" value="1"/>
</dbReference>
<dbReference type="PANTHER" id="PTHR43133:SF51">
    <property type="entry name" value="RNA POLYMERASE SIGMA FACTOR"/>
    <property type="match status" value="1"/>
</dbReference>
<dbReference type="KEGG" id="gms:SOIL9_22100"/>
<evidence type="ECO:0000256" key="3">
    <source>
        <dbReference type="ARBA" id="ARBA00023082"/>
    </source>
</evidence>
<dbReference type="SUPFAM" id="SSF88659">
    <property type="entry name" value="Sigma3 and sigma4 domains of RNA polymerase sigma factors"/>
    <property type="match status" value="1"/>
</dbReference>
<keyword evidence="3" id="KW-0731">Sigma factor</keyword>
<dbReference type="Gene3D" id="1.10.1740.10">
    <property type="match status" value="1"/>
</dbReference>
<dbReference type="InterPro" id="IPR013325">
    <property type="entry name" value="RNA_pol_sigma_r2"/>
</dbReference>
<feature type="domain" description="RNA polymerase sigma factor 70 region 4 type 2" evidence="5">
    <location>
        <begin position="128"/>
        <end position="180"/>
    </location>
</feature>
<dbReference type="GO" id="GO:0016987">
    <property type="term" value="F:sigma factor activity"/>
    <property type="evidence" value="ECO:0007669"/>
    <property type="project" value="UniProtKB-KW"/>
</dbReference>
<proteinExistence type="inferred from homology"/>
<dbReference type="Proteomes" id="UP000464178">
    <property type="component" value="Chromosome"/>
</dbReference>
<dbReference type="InterPro" id="IPR013324">
    <property type="entry name" value="RNA_pol_sigma_r3/r4-like"/>
</dbReference>
<dbReference type="PANTHER" id="PTHR43133">
    <property type="entry name" value="RNA POLYMERASE ECF-TYPE SIGMA FACTO"/>
    <property type="match status" value="1"/>
</dbReference>
<gene>
    <name evidence="6" type="ORF">SOIL9_22100</name>
</gene>
<dbReference type="Pfam" id="PF08281">
    <property type="entry name" value="Sigma70_r4_2"/>
    <property type="match status" value="1"/>
</dbReference>
<dbReference type="NCBIfam" id="TIGR02984">
    <property type="entry name" value="Sig-70_plancto1"/>
    <property type="match status" value="1"/>
</dbReference>
<accession>A0A6P2D5W6</accession>
<keyword evidence="2" id="KW-0805">Transcription regulation</keyword>
<dbReference type="Gene3D" id="1.10.10.10">
    <property type="entry name" value="Winged helix-like DNA-binding domain superfamily/Winged helix DNA-binding domain"/>
    <property type="match status" value="1"/>
</dbReference>
<dbReference type="AlphaFoldDB" id="A0A6P2D5W6"/>
<evidence type="ECO:0000256" key="1">
    <source>
        <dbReference type="ARBA" id="ARBA00010641"/>
    </source>
</evidence>
<keyword evidence="4" id="KW-0804">Transcription</keyword>
<dbReference type="GO" id="GO:0006352">
    <property type="term" value="P:DNA-templated transcription initiation"/>
    <property type="evidence" value="ECO:0007669"/>
    <property type="project" value="InterPro"/>
</dbReference>
<reference evidence="6 7" key="1">
    <citation type="submission" date="2019-05" db="EMBL/GenBank/DDBJ databases">
        <authorList>
            <consortium name="Science for Life Laboratories"/>
        </authorList>
    </citation>
    <scope>NUCLEOTIDE SEQUENCE [LARGE SCALE GENOMIC DNA]</scope>
    <source>
        <strain evidence="6">Soil9</strain>
    </source>
</reference>
<comment type="similarity">
    <text evidence="1">Belongs to the sigma-70 factor family. ECF subfamily.</text>
</comment>
<dbReference type="InterPro" id="IPR039425">
    <property type="entry name" value="RNA_pol_sigma-70-like"/>
</dbReference>
<evidence type="ECO:0000259" key="5">
    <source>
        <dbReference type="Pfam" id="PF08281"/>
    </source>
</evidence>
<dbReference type="NCBIfam" id="TIGR02937">
    <property type="entry name" value="sigma70-ECF"/>
    <property type="match status" value="1"/>
</dbReference>
<evidence type="ECO:0000256" key="2">
    <source>
        <dbReference type="ARBA" id="ARBA00023015"/>
    </source>
</evidence>
<dbReference type="EMBL" id="LR593886">
    <property type="protein sequence ID" value="VTR95504.1"/>
    <property type="molecule type" value="Genomic_DNA"/>
</dbReference>
<protein>
    <recommendedName>
        <fullName evidence="5">RNA polymerase sigma factor 70 region 4 type 2 domain-containing protein</fullName>
    </recommendedName>
</protein>
<organism evidence="6 7">
    <name type="scientific">Gemmata massiliana</name>
    <dbReference type="NCBI Taxonomy" id="1210884"/>
    <lineage>
        <taxon>Bacteria</taxon>
        <taxon>Pseudomonadati</taxon>
        <taxon>Planctomycetota</taxon>
        <taxon>Planctomycetia</taxon>
        <taxon>Gemmatales</taxon>
        <taxon>Gemmataceae</taxon>
        <taxon>Gemmata</taxon>
    </lineage>
</organism>
<evidence type="ECO:0000256" key="4">
    <source>
        <dbReference type="ARBA" id="ARBA00023163"/>
    </source>
</evidence>
<sequence length="192" mass="21246">MDNAENANERTLGRYRDYLLVLARLHLGARLRTKLDASDIVQQTILQAHTHQAQFRGATEAEWLGWLRVILANTLAGVVREFETAARDLSRERSLEAALEQSSARLECLLAADQSSPSGGAVRGEELLSLARALSRLPDDQRLVVELHYLKVLPVADVAAHVGRTRPAVVGLLFRGLKKLRELLREPEEGAA</sequence>
<name>A0A6P2D5W6_9BACT</name>
<dbReference type="RefSeq" id="WP_162669909.1">
    <property type="nucleotide sequence ID" value="NZ_LR593886.1"/>
</dbReference>
<dbReference type="InterPro" id="IPR036388">
    <property type="entry name" value="WH-like_DNA-bd_sf"/>
</dbReference>